<organism evidence="2 3">
    <name type="scientific">Kingdonia uniflora</name>
    <dbReference type="NCBI Taxonomy" id="39325"/>
    <lineage>
        <taxon>Eukaryota</taxon>
        <taxon>Viridiplantae</taxon>
        <taxon>Streptophyta</taxon>
        <taxon>Embryophyta</taxon>
        <taxon>Tracheophyta</taxon>
        <taxon>Spermatophyta</taxon>
        <taxon>Magnoliopsida</taxon>
        <taxon>Ranunculales</taxon>
        <taxon>Circaeasteraceae</taxon>
        <taxon>Kingdonia</taxon>
    </lineage>
</organism>
<dbReference type="InterPro" id="IPR032675">
    <property type="entry name" value="LRR_dom_sf"/>
</dbReference>
<dbReference type="Gene3D" id="3.80.10.10">
    <property type="entry name" value="Ribonuclease Inhibitor"/>
    <property type="match status" value="1"/>
</dbReference>
<dbReference type="Proteomes" id="UP000541444">
    <property type="component" value="Unassembled WGS sequence"/>
</dbReference>
<dbReference type="AlphaFoldDB" id="A0A7J7L9P2"/>
<protein>
    <submittedName>
        <fullName evidence="2">Uncharacterized protein</fullName>
    </submittedName>
</protein>
<keyword evidence="1" id="KW-0732">Signal</keyword>
<dbReference type="EMBL" id="JACGCM010002493">
    <property type="protein sequence ID" value="KAF6139371.1"/>
    <property type="molecule type" value="Genomic_DNA"/>
</dbReference>
<sequence length="284" mass="33162">MSEEEATEVEEDFYCMWRFYYIVLTGEQRWRCLRILVVDKVEEKYALLKLPDREQEKITVPRKLLAILNVHNLKFLQSSTPKTGQEQKTRFLTKMIQGNIWEIPNICGLAQSMVTDCNSNRHPRGLSGNSLTGSLSPDMCQLTGLWYLSLQGNKHSEKIPEVIGLMQALAVLYLQGNSLTGPIPIELGNMTKLSYLLRQTRMRCLRKWLGYLSQMYESIFFRCLLYWVLGLDWMGRELEYEHRFYEELFRKVIVKPAAQKAVVRLIPEEEINLEDVRIVGCELI</sequence>
<dbReference type="PANTHER" id="PTHR47988">
    <property type="entry name" value="SOMATIC EMBRYOGENESIS RECEPTOR KINASE 1"/>
    <property type="match status" value="1"/>
</dbReference>
<proteinExistence type="predicted"/>
<keyword evidence="3" id="KW-1185">Reference proteome</keyword>
<gene>
    <name evidence="2" type="ORF">GIB67_026213</name>
</gene>
<evidence type="ECO:0000256" key="1">
    <source>
        <dbReference type="ARBA" id="ARBA00022729"/>
    </source>
</evidence>
<dbReference type="SUPFAM" id="SSF52058">
    <property type="entry name" value="L domain-like"/>
    <property type="match status" value="1"/>
</dbReference>
<dbReference type="OrthoDB" id="1394818at2759"/>
<dbReference type="InterPro" id="IPR001611">
    <property type="entry name" value="Leu-rich_rpt"/>
</dbReference>
<accession>A0A7J7L9P2</accession>
<evidence type="ECO:0000313" key="2">
    <source>
        <dbReference type="EMBL" id="KAF6139371.1"/>
    </source>
</evidence>
<feature type="non-terminal residue" evidence="2">
    <location>
        <position position="1"/>
    </location>
</feature>
<comment type="caution">
    <text evidence="2">The sequence shown here is derived from an EMBL/GenBank/DDBJ whole genome shotgun (WGS) entry which is preliminary data.</text>
</comment>
<evidence type="ECO:0000313" key="3">
    <source>
        <dbReference type="Proteomes" id="UP000541444"/>
    </source>
</evidence>
<dbReference type="Pfam" id="PF00560">
    <property type="entry name" value="LRR_1"/>
    <property type="match status" value="1"/>
</dbReference>
<reference evidence="2 3" key="1">
    <citation type="journal article" date="2020" name="IScience">
        <title>Genome Sequencing of the Endangered Kingdonia uniflora (Circaeasteraceae, Ranunculales) Reveals Potential Mechanisms of Evolutionary Specialization.</title>
        <authorList>
            <person name="Sun Y."/>
            <person name="Deng T."/>
            <person name="Zhang A."/>
            <person name="Moore M.J."/>
            <person name="Landis J.B."/>
            <person name="Lin N."/>
            <person name="Zhang H."/>
            <person name="Zhang X."/>
            <person name="Huang J."/>
            <person name="Zhang X."/>
            <person name="Sun H."/>
            <person name="Wang H."/>
        </authorList>
    </citation>
    <scope>NUCLEOTIDE SEQUENCE [LARGE SCALE GENOMIC DNA]</scope>
    <source>
        <strain evidence="2">TB1705</strain>
        <tissue evidence="2">Leaf</tissue>
    </source>
</reference>
<name>A0A7J7L9P2_9MAGN</name>